<keyword evidence="2" id="KW-1185">Reference proteome</keyword>
<accession>A0A1I2PWJ9</accession>
<dbReference type="AlphaFoldDB" id="A0A1I2PWJ9"/>
<dbReference type="OrthoDB" id="4426339at2"/>
<gene>
    <name evidence="1" type="ORF">SAMN05660282_00277</name>
</gene>
<dbReference type="STRING" id="185761.SAMN05660282_00277"/>
<dbReference type="EMBL" id="FOPJ01000001">
    <property type="protein sequence ID" value="SFG20655.1"/>
    <property type="molecule type" value="Genomic_DNA"/>
</dbReference>
<evidence type="ECO:0000313" key="2">
    <source>
        <dbReference type="Proteomes" id="UP000199065"/>
    </source>
</evidence>
<proteinExistence type="predicted"/>
<organism evidence="1 2">
    <name type="scientific">Corynebacterium spheniscorum</name>
    <dbReference type="NCBI Taxonomy" id="185761"/>
    <lineage>
        <taxon>Bacteria</taxon>
        <taxon>Bacillati</taxon>
        <taxon>Actinomycetota</taxon>
        <taxon>Actinomycetes</taxon>
        <taxon>Mycobacteriales</taxon>
        <taxon>Corynebacteriaceae</taxon>
        <taxon>Corynebacterium</taxon>
    </lineage>
</organism>
<dbReference type="Gene3D" id="3.40.50.720">
    <property type="entry name" value="NAD(P)-binding Rossmann-like Domain"/>
    <property type="match status" value="1"/>
</dbReference>
<protein>
    <submittedName>
        <fullName evidence="1">Bacteriocin biosynthesis cyclodehydratase domain-containing protein</fullName>
    </submittedName>
</protein>
<evidence type="ECO:0000313" key="1">
    <source>
        <dbReference type="EMBL" id="SFG20655.1"/>
    </source>
</evidence>
<name>A0A1I2PWJ9_9CORY</name>
<dbReference type="RefSeq" id="WP_143067417.1">
    <property type="nucleotide sequence ID" value="NZ_FOPJ01000001.1"/>
</dbReference>
<reference evidence="1 2" key="1">
    <citation type="submission" date="2016-10" db="EMBL/GenBank/DDBJ databases">
        <authorList>
            <person name="de Groot N.N."/>
        </authorList>
    </citation>
    <scope>NUCLEOTIDE SEQUENCE [LARGE SCALE GENOMIC DNA]</scope>
    <source>
        <strain>J11</strain>
        <strain evidence="2">PG 39</strain>
    </source>
</reference>
<dbReference type="Proteomes" id="UP000199065">
    <property type="component" value="Unassembled WGS sequence"/>
</dbReference>
<sequence length="321" mass="35097">MGVSFSAPVDTRALGALQAQDWVCLAPAAAVLLRDEEHVQFGLNARQAGIIYSPRASQLVQILSQKTAAGVPVQHLVTHLVEHVELSEERALGVIEELLLYRVLHKRSEYQNARAYVAPDERADLTLLGHGELAEELTRLFLAHNVGVQRVGDDGSELQFLYARTMGVDPRPIVVVDRGSHTRLFAPALSARTSTWIPVSISDGRGQIGPLHIRGAGPCPLCMDLYAAAADPCHYRVLTQLTGTQSTSRNPVAVSATAARCVGVVLDLLRPHRDPPPGVQPVWRPQAGTMLSVDVFGEQPETRREFRPHPRCPVCHDARRI</sequence>